<evidence type="ECO:0000313" key="2">
    <source>
        <dbReference type="Proteomes" id="UP000824533"/>
    </source>
</evidence>
<protein>
    <submittedName>
        <fullName evidence="1">Uncharacterized protein</fullName>
    </submittedName>
</protein>
<sequence>MRWTAIITFTCALANVICAPADVLPCSVKDKECLTDLTRRLFQSAVTGNKEMGITTSDPMYQEFVEGNFDTVKYTLTQSKLYGFKDCIIESTSISPDEETAEIQMICPKFRMTSKFVIVGDLIGVPTNGDGDLIIEATDVHITVSNKLERITGDGGISALALKIIKVNPKISGSLVFKVDNVNNRDKSVPTETIVKVFNENWPAAAEILQGPIFDSSIKNLADNINTYLKTKPSDTLIKS</sequence>
<dbReference type="Proteomes" id="UP000824533">
    <property type="component" value="Linkage Group LG02"/>
</dbReference>
<name>A0ACC1DJ31_9NEOP</name>
<reference evidence="1 2" key="1">
    <citation type="journal article" date="2021" name="Front. Genet.">
        <title>Chromosome-Level Genome Assembly Reveals Significant Gene Expansion in the Toll and IMD Signaling Pathways of Dendrolimus kikuchii.</title>
        <authorList>
            <person name="Zhou J."/>
            <person name="Wu P."/>
            <person name="Xiong Z."/>
            <person name="Liu N."/>
            <person name="Zhao N."/>
            <person name="Ji M."/>
            <person name="Qiu Y."/>
            <person name="Yang B."/>
        </authorList>
    </citation>
    <scope>NUCLEOTIDE SEQUENCE [LARGE SCALE GENOMIC DNA]</scope>
    <source>
        <strain evidence="1">Ann1</strain>
    </source>
</reference>
<dbReference type="EMBL" id="CM034388">
    <property type="protein sequence ID" value="KAJ0183391.1"/>
    <property type="molecule type" value="Genomic_DNA"/>
</dbReference>
<proteinExistence type="predicted"/>
<evidence type="ECO:0000313" key="1">
    <source>
        <dbReference type="EMBL" id="KAJ0183391.1"/>
    </source>
</evidence>
<organism evidence="1 2">
    <name type="scientific">Dendrolimus kikuchii</name>
    <dbReference type="NCBI Taxonomy" id="765133"/>
    <lineage>
        <taxon>Eukaryota</taxon>
        <taxon>Metazoa</taxon>
        <taxon>Ecdysozoa</taxon>
        <taxon>Arthropoda</taxon>
        <taxon>Hexapoda</taxon>
        <taxon>Insecta</taxon>
        <taxon>Pterygota</taxon>
        <taxon>Neoptera</taxon>
        <taxon>Endopterygota</taxon>
        <taxon>Lepidoptera</taxon>
        <taxon>Glossata</taxon>
        <taxon>Ditrysia</taxon>
        <taxon>Bombycoidea</taxon>
        <taxon>Lasiocampidae</taxon>
        <taxon>Dendrolimus</taxon>
    </lineage>
</organism>
<keyword evidence="2" id="KW-1185">Reference proteome</keyword>
<gene>
    <name evidence="1" type="ORF">K1T71_001367</name>
</gene>
<accession>A0ACC1DJ31</accession>
<comment type="caution">
    <text evidence="1">The sequence shown here is derived from an EMBL/GenBank/DDBJ whole genome shotgun (WGS) entry which is preliminary data.</text>
</comment>